<feature type="compositionally biased region" description="Basic and acidic residues" evidence="1">
    <location>
        <begin position="15"/>
        <end position="24"/>
    </location>
</feature>
<evidence type="ECO:0000313" key="3">
    <source>
        <dbReference type="EMBL" id="GAA4670391.1"/>
    </source>
</evidence>
<feature type="transmembrane region" description="Helical" evidence="2">
    <location>
        <begin position="59"/>
        <end position="76"/>
    </location>
</feature>
<dbReference type="EMBL" id="BAABIM010000001">
    <property type="protein sequence ID" value="GAA4670391.1"/>
    <property type="molecule type" value="Genomic_DNA"/>
</dbReference>
<sequence>MPDPHDAQQEVTPLEGHERGEGWHLGDAVGNRSRTVATVIAGLLVLVAAAAAVNGAWPAAGLLLAIAVGAAVLRLGRDPMSRTPQLAEGEGVLLPARPARPVVLVTWLLLGLLLSVSGVALALDQLVSAGAPDRAEVTGAVLAGGVALLLGMVVLGATWSGVRHRSTPRQGLLLRPDALVLRTQAKPVVLPWESITRVRPHWSRQRARGVTVAVRSWLSIEVAPPLARGESTALSAFAGTGTVPTVDIEAVAVPPGAVLELCRSYLEHPERRDELATSQGLRRLAEACERHREREGVR</sequence>
<comment type="caution">
    <text evidence="3">The sequence shown here is derived from an EMBL/GenBank/DDBJ whole genome shotgun (WGS) entry which is preliminary data.</text>
</comment>
<feature type="transmembrane region" description="Helical" evidence="2">
    <location>
        <begin position="102"/>
        <end position="121"/>
    </location>
</feature>
<feature type="transmembrane region" description="Helical" evidence="2">
    <location>
        <begin position="35"/>
        <end position="53"/>
    </location>
</feature>
<feature type="region of interest" description="Disordered" evidence="1">
    <location>
        <begin position="1"/>
        <end position="25"/>
    </location>
</feature>
<evidence type="ECO:0000313" key="4">
    <source>
        <dbReference type="Proteomes" id="UP001500621"/>
    </source>
</evidence>
<keyword evidence="2" id="KW-0812">Transmembrane</keyword>
<proteinExistence type="predicted"/>
<gene>
    <name evidence="3" type="ORF">GCM10023226_03700</name>
</gene>
<protein>
    <submittedName>
        <fullName evidence="3">Uncharacterized protein</fullName>
    </submittedName>
</protein>
<accession>A0ABP8VTL5</accession>
<keyword evidence="2" id="KW-1133">Transmembrane helix</keyword>
<evidence type="ECO:0000256" key="2">
    <source>
        <dbReference type="SAM" id="Phobius"/>
    </source>
</evidence>
<feature type="transmembrane region" description="Helical" evidence="2">
    <location>
        <begin position="141"/>
        <end position="162"/>
    </location>
</feature>
<keyword evidence="2" id="KW-0472">Membrane</keyword>
<keyword evidence="4" id="KW-1185">Reference proteome</keyword>
<evidence type="ECO:0000256" key="1">
    <source>
        <dbReference type="SAM" id="MobiDB-lite"/>
    </source>
</evidence>
<organism evidence="3 4">
    <name type="scientific">Nocardioides nanhaiensis</name>
    <dbReference type="NCBI Taxonomy" id="1476871"/>
    <lineage>
        <taxon>Bacteria</taxon>
        <taxon>Bacillati</taxon>
        <taxon>Actinomycetota</taxon>
        <taxon>Actinomycetes</taxon>
        <taxon>Propionibacteriales</taxon>
        <taxon>Nocardioidaceae</taxon>
        <taxon>Nocardioides</taxon>
    </lineage>
</organism>
<name>A0ABP8VTL5_9ACTN</name>
<dbReference type="Proteomes" id="UP001500621">
    <property type="component" value="Unassembled WGS sequence"/>
</dbReference>
<reference evidence="4" key="1">
    <citation type="journal article" date="2019" name="Int. J. Syst. Evol. Microbiol.">
        <title>The Global Catalogue of Microorganisms (GCM) 10K type strain sequencing project: providing services to taxonomists for standard genome sequencing and annotation.</title>
        <authorList>
            <consortium name="The Broad Institute Genomics Platform"/>
            <consortium name="The Broad Institute Genome Sequencing Center for Infectious Disease"/>
            <person name="Wu L."/>
            <person name="Ma J."/>
        </authorList>
    </citation>
    <scope>NUCLEOTIDE SEQUENCE [LARGE SCALE GENOMIC DNA]</scope>
    <source>
        <strain evidence="4">JCM 18127</strain>
    </source>
</reference>